<proteinExistence type="predicted"/>
<evidence type="ECO:0000313" key="2">
    <source>
        <dbReference type="EMBL" id="QES18914.1"/>
    </source>
</evidence>
<organism evidence="2 3">
    <name type="scientific">Streptomyces venezuelae</name>
    <dbReference type="NCBI Taxonomy" id="54571"/>
    <lineage>
        <taxon>Bacteria</taxon>
        <taxon>Bacillati</taxon>
        <taxon>Actinomycetota</taxon>
        <taxon>Actinomycetes</taxon>
        <taxon>Kitasatosporales</taxon>
        <taxon>Streptomycetaceae</taxon>
        <taxon>Streptomyces</taxon>
    </lineage>
</organism>
<feature type="compositionally biased region" description="Basic residues" evidence="1">
    <location>
        <begin position="85"/>
        <end position="110"/>
    </location>
</feature>
<evidence type="ECO:0000313" key="3">
    <source>
        <dbReference type="Proteomes" id="UP000324106"/>
    </source>
</evidence>
<accession>A0A5P2AL42</accession>
<protein>
    <submittedName>
        <fullName evidence="2">Uncharacterized protein</fullName>
    </submittedName>
</protein>
<sequence>MSPVPEPTATPATPAGRRTRPVPGGPRCVALLLILVALLGAGAANALTGAVELRPATSAPAPAPAPDQGGETFDPAAAEAGLPGRARRHRTRVRPTPARRRPRTARRRSRGAAPAPVPSPRGDALRCVVMRC</sequence>
<dbReference type="Proteomes" id="UP000324106">
    <property type="component" value="Chromosome"/>
</dbReference>
<reference evidence="2 3" key="1">
    <citation type="submission" date="2018-05" db="EMBL/GenBank/DDBJ databases">
        <title>Streptomyces venezuelae.</title>
        <authorList>
            <person name="Kim W."/>
            <person name="Lee N."/>
            <person name="Cho B.-K."/>
        </authorList>
    </citation>
    <scope>NUCLEOTIDE SEQUENCE [LARGE SCALE GENOMIC DNA]</scope>
    <source>
        <strain evidence="2 3">ATCC 15068</strain>
    </source>
</reference>
<evidence type="ECO:0000256" key="1">
    <source>
        <dbReference type="SAM" id="MobiDB-lite"/>
    </source>
</evidence>
<feature type="region of interest" description="Disordered" evidence="1">
    <location>
        <begin position="1"/>
        <end position="24"/>
    </location>
</feature>
<feature type="region of interest" description="Disordered" evidence="1">
    <location>
        <begin position="56"/>
        <end position="122"/>
    </location>
</feature>
<gene>
    <name evidence="2" type="ORF">DEJ46_07305</name>
</gene>
<dbReference type="AlphaFoldDB" id="A0A5P2AL42"/>
<dbReference type="EMBL" id="CP029194">
    <property type="protein sequence ID" value="QES18914.1"/>
    <property type="molecule type" value="Genomic_DNA"/>
</dbReference>
<feature type="compositionally biased region" description="Low complexity" evidence="1">
    <location>
        <begin position="9"/>
        <end position="24"/>
    </location>
</feature>
<name>A0A5P2AL42_STRVZ</name>